<dbReference type="OrthoDB" id="1912389at2"/>
<keyword evidence="2" id="KW-1185">Reference proteome</keyword>
<dbReference type="RefSeq" id="WP_090173352.1">
    <property type="nucleotide sequence ID" value="NZ_FMXR01000008.1"/>
</dbReference>
<dbReference type="STRING" id="1732.SAMN02910417_01090"/>
<reference evidence="1 2" key="1">
    <citation type="submission" date="2016-10" db="EMBL/GenBank/DDBJ databases">
        <authorList>
            <person name="de Groot N.N."/>
        </authorList>
    </citation>
    <scope>NUCLEOTIDE SEQUENCE [LARGE SCALE GENOMIC DNA]</scope>
    <source>
        <strain evidence="1 2">DSM 3217</strain>
    </source>
</reference>
<dbReference type="Proteomes" id="UP000199228">
    <property type="component" value="Unassembled WGS sequence"/>
</dbReference>
<proteinExistence type="predicted"/>
<name>A0A1G6B2X8_EUBOX</name>
<dbReference type="AlphaFoldDB" id="A0A1G6B2X8"/>
<gene>
    <name evidence="1" type="ORF">SAMN02910417_01090</name>
</gene>
<sequence>MKYDLVGIDGNAFSVMGYTAKALRREGLEDKIDEMYERAQSGDYNNLLCVCMEYIDMANEKANARGE</sequence>
<evidence type="ECO:0000313" key="1">
    <source>
        <dbReference type="EMBL" id="SDB14899.1"/>
    </source>
</evidence>
<organism evidence="1 2">
    <name type="scientific">Eubacterium oxidoreducens</name>
    <dbReference type="NCBI Taxonomy" id="1732"/>
    <lineage>
        <taxon>Bacteria</taxon>
        <taxon>Bacillati</taxon>
        <taxon>Bacillota</taxon>
        <taxon>Clostridia</taxon>
        <taxon>Eubacteriales</taxon>
        <taxon>Eubacteriaceae</taxon>
        <taxon>Eubacterium</taxon>
    </lineage>
</organism>
<protein>
    <submittedName>
        <fullName evidence="1">Uncharacterized protein</fullName>
    </submittedName>
</protein>
<accession>A0A1G6B2X8</accession>
<evidence type="ECO:0000313" key="2">
    <source>
        <dbReference type="Proteomes" id="UP000199228"/>
    </source>
</evidence>
<dbReference type="EMBL" id="FMXR01000008">
    <property type="protein sequence ID" value="SDB14899.1"/>
    <property type="molecule type" value="Genomic_DNA"/>
</dbReference>